<feature type="binding site" evidence="9">
    <location>
        <position position="170"/>
    </location>
    <ligand>
        <name>ATP</name>
        <dbReference type="ChEBI" id="CHEBI:30616"/>
    </ligand>
</feature>
<feature type="binding site" evidence="9">
    <location>
        <begin position="484"/>
        <end position="486"/>
    </location>
    <ligand>
        <name>acetyl-CoA</name>
        <dbReference type="ChEBI" id="CHEBI:57288"/>
    </ligand>
</feature>
<sequence length="694" mass="75444">MGWSRQMAICGWRGLVWLTADPELARSQALTLWREGCWRTPCWLSSTPPAEIDASTWLSIGRARTRLGQEHDLVVVDAVSEGAEFDPDAFGAISGTLRAGGLLVLLTAPPGIAGVAATSRYQARLLDRLSRMADIAHWPAGAVPTLPEPPGCTSEATEAVDDPACRTRDQAEAVARLVALRRRRPLVLTADRGRGKTAALGIACARLLAAGLESIHVTAPRPEAVASLFERLAVLCPRGSRQGNRFVDAHGKWVAFVAPDDLSDRIERGEAGGPGAWLLVDEAAAIPAALLAHWLEAFPRIAFATTLHGYEGSGRGFALRFRERLERRTPDWREFHLSAPVRWSEGDPLERLVDDLLLLDAVPPPAVRGEKANSQLWSRDMLACNETALRDIYGLLVQAHYRTTPADLRRLLDEPGLRIATLVARDRTQAVAVSGDEGGFDAELAERVARGERRLRGHLLAQSLAAHGGCREALKARLRRVQRIAVHPERRREGLGRHLLEGERDAAREAGVDLLGASFGAEPGLLAFWQALGFRTVRLGLSRETSTGEHAVMVLAPLSPWGEAIVTELTARFHQLLPALLAFELATLDPAVTVSLLSEGPRPALSDSERRDITDVAFARREPALARPALQALLRRAAAGGTQVGLDWLVAWAFQGRDSAWLASRRGLSGRREVDKCLRESVAALYAHGAAEDE</sequence>
<dbReference type="GO" id="GO:0051391">
    <property type="term" value="P:tRNA acetylation"/>
    <property type="evidence" value="ECO:0007669"/>
    <property type="project" value="UniProtKB-UniRule"/>
</dbReference>
<evidence type="ECO:0000256" key="1">
    <source>
        <dbReference type="ARBA" id="ARBA00022490"/>
    </source>
</evidence>
<dbReference type="EC" id="2.3.1.193" evidence="9"/>
<dbReference type="Gene3D" id="3.40.50.11040">
    <property type="match status" value="1"/>
</dbReference>
<keyword evidence="6 9" id="KW-0067">ATP-binding</keyword>
<dbReference type="InterPro" id="IPR024914">
    <property type="entry name" value="tRNA_acetyltr_TmcA"/>
</dbReference>
<evidence type="ECO:0000256" key="9">
    <source>
        <dbReference type="HAMAP-Rule" id="MF_01886"/>
    </source>
</evidence>
<comment type="similarity">
    <text evidence="9">Belongs to the TmcA family.</text>
</comment>
<dbReference type="GO" id="GO:0051392">
    <property type="term" value="F:tRNA cytidine N4-acetyltransferase activity"/>
    <property type="evidence" value="ECO:0007669"/>
    <property type="project" value="UniProtKB-UniRule"/>
</dbReference>
<keyword evidence="12" id="KW-1185">Reference proteome</keyword>
<dbReference type="HAMAP" id="MF_01886">
    <property type="entry name" value="tRNA_acetyltr_TmcA"/>
    <property type="match status" value="1"/>
</dbReference>
<comment type="catalytic activity">
    <reaction evidence="9">
        <text>cytidine(34) in elongator tRNA(Met) + acetyl-CoA + ATP + H2O = N(4)-acetylcytidine(34) in elongator tRNA(Met) + ADP + phosphate + CoA + H(+)</text>
        <dbReference type="Rhea" id="RHEA:43788"/>
        <dbReference type="Rhea" id="RHEA-COMP:10693"/>
        <dbReference type="Rhea" id="RHEA-COMP:10694"/>
        <dbReference type="ChEBI" id="CHEBI:15377"/>
        <dbReference type="ChEBI" id="CHEBI:15378"/>
        <dbReference type="ChEBI" id="CHEBI:30616"/>
        <dbReference type="ChEBI" id="CHEBI:43474"/>
        <dbReference type="ChEBI" id="CHEBI:57287"/>
        <dbReference type="ChEBI" id="CHEBI:57288"/>
        <dbReference type="ChEBI" id="CHEBI:74900"/>
        <dbReference type="ChEBI" id="CHEBI:82748"/>
        <dbReference type="ChEBI" id="CHEBI:456216"/>
        <dbReference type="EC" id="2.3.1.193"/>
    </reaction>
</comment>
<comment type="subcellular location">
    <subcellularLocation>
        <location evidence="9">Cytoplasm</location>
    </subcellularLocation>
</comment>
<keyword evidence="3 9" id="KW-0808">Transferase</keyword>
<keyword evidence="7 9" id="KW-0694">RNA-binding</keyword>
<dbReference type="Pfam" id="PF05127">
    <property type="entry name" value="NAT10_TcmA_helicase"/>
    <property type="match status" value="1"/>
</dbReference>
<keyword evidence="2 9" id="KW-0820">tRNA-binding</keyword>
<dbReference type="Gene3D" id="3.40.50.300">
    <property type="entry name" value="P-loop containing nucleotide triphosphate hydrolases"/>
    <property type="match status" value="1"/>
</dbReference>
<dbReference type="PANTHER" id="PTHR10925:SF5">
    <property type="entry name" value="RNA CYTIDINE ACETYLTRANSFERASE"/>
    <property type="match status" value="1"/>
</dbReference>
<comment type="caution">
    <text evidence="11">The sequence shown here is derived from an EMBL/GenBank/DDBJ whole genome shotgun (WGS) entry which is preliminary data.</text>
</comment>
<feature type="domain" description="N-acetyltransferase" evidence="10">
    <location>
        <begin position="417"/>
        <end position="558"/>
    </location>
</feature>
<dbReference type="InterPro" id="IPR027417">
    <property type="entry name" value="P-loop_NTPase"/>
</dbReference>
<dbReference type="PROSITE" id="PS51186">
    <property type="entry name" value="GNAT"/>
    <property type="match status" value="1"/>
</dbReference>
<evidence type="ECO:0000256" key="4">
    <source>
        <dbReference type="ARBA" id="ARBA00022694"/>
    </source>
</evidence>
<dbReference type="InterPro" id="IPR032672">
    <property type="entry name" value="TmcA/NAT10/Kre33"/>
</dbReference>
<protein>
    <recommendedName>
        <fullName evidence="9">tRNA(Met) cytidine acetyltransferase TmcA</fullName>
        <ecNumber evidence="9">2.3.1.193</ecNumber>
    </recommendedName>
</protein>
<evidence type="ECO:0000256" key="8">
    <source>
        <dbReference type="ARBA" id="ARBA00023315"/>
    </source>
</evidence>
<keyword evidence="1 9" id="KW-0963">Cytoplasm</keyword>
<comment type="caution">
    <text evidence="9">Lacks conserved residue(s) required for the propagation of feature annotation.</text>
</comment>
<accession>A0A7V7FWA5</accession>
<dbReference type="Pfam" id="PF13718">
    <property type="entry name" value="GNAT_acetyltr_2"/>
    <property type="match status" value="2"/>
</dbReference>
<name>A0A7V7FWA5_9GAMM</name>
<organism evidence="11 12">
    <name type="scientific">Billgrantia pellis</name>
    <dbReference type="NCBI Taxonomy" id="2606936"/>
    <lineage>
        <taxon>Bacteria</taxon>
        <taxon>Pseudomonadati</taxon>
        <taxon>Pseudomonadota</taxon>
        <taxon>Gammaproteobacteria</taxon>
        <taxon>Oceanospirillales</taxon>
        <taxon>Halomonadaceae</taxon>
        <taxon>Billgrantia</taxon>
    </lineage>
</organism>
<proteinExistence type="inferred from homology"/>
<dbReference type="AlphaFoldDB" id="A0A7V7FWA5"/>
<evidence type="ECO:0000313" key="11">
    <source>
        <dbReference type="EMBL" id="KAA0009850.1"/>
    </source>
</evidence>
<reference evidence="11 12" key="1">
    <citation type="submission" date="2019-08" db="EMBL/GenBank/DDBJ databases">
        <title>Bioinformatics analysis of the strain L3 and L5.</title>
        <authorList>
            <person name="Li X."/>
        </authorList>
    </citation>
    <scope>NUCLEOTIDE SEQUENCE [LARGE SCALE GENOMIC DNA]</scope>
    <source>
        <strain evidence="11 12">L5</strain>
    </source>
</reference>
<dbReference type="InterPro" id="IPR016181">
    <property type="entry name" value="Acyl_CoA_acyltransferase"/>
</dbReference>
<feature type="binding site" evidence="9">
    <location>
        <position position="342"/>
    </location>
    <ligand>
        <name>ATP</name>
        <dbReference type="ChEBI" id="CHEBI:30616"/>
    </ligand>
</feature>
<dbReference type="CDD" id="cd04301">
    <property type="entry name" value="NAT_SF"/>
    <property type="match status" value="1"/>
</dbReference>
<dbReference type="Pfam" id="PF08351">
    <property type="entry name" value="TmcA_N"/>
    <property type="match status" value="1"/>
</dbReference>
<evidence type="ECO:0000256" key="5">
    <source>
        <dbReference type="ARBA" id="ARBA00022741"/>
    </source>
</evidence>
<gene>
    <name evidence="9" type="primary">tmcA</name>
    <name evidence="11" type="ORF">F0A17_20115</name>
</gene>
<evidence type="ECO:0000313" key="12">
    <source>
        <dbReference type="Proteomes" id="UP000486760"/>
    </source>
</evidence>
<dbReference type="PANTHER" id="PTHR10925">
    <property type="entry name" value="N-ACETYLTRANSFERASE 10"/>
    <property type="match status" value="1"/>
</dbReference>
<evidence type="ECO:0000256" key="3">
    <source>
        <dbReference type="ARBA" id="ARBA00022679"/>
    </source>
</evidence>
<dbReference type="GO" id="GO:0005737">
    <property type="term" value="C:cytoplasm"/>
    <property type="evidence" value="ECO:0007669"/>
    <property type="project" value="UniProtKB-SubCell"/>
</dbReference>
<dbReference type="SUPFAM" id="SSF52540">
    <property type="entry name" value="P-loop containing nucleoside triphosphate hydrolases"/>
    <property type="match status" value="1"/>
</dbReference>
<dbReference type="GO" id="GO:0005524">
    <property type="term" value="F:ATP binding"/>
    <property type="evidence" value="ECO:0007669"/>
    <property type="project" value="UniProtKB-UniRule"/>
</dbReference>
<dbReference type="Gene3D" id="3.40.630.30">
    <property type="match status" value="1"/>
</dbReference>
<dbReference type="GO" id="GO:1904812">
    <property type="term" value="P:rRNA acetylation involved in maturation of SSU-rRNA"/>
    <property type="evidence" value="ECO:0007669"/>
    <property type="project" value="TreeGrafter"/>
</dbReference>
<dbReference type="Proteomes" id="UP000486760">
    <property type="component" value="Unassembled WGS sequence"/>
</dbReference>
<keyword evidence="4 9" id="KW-0819">tRNA processing</keyword>
<evidence type="ECO:0000256" key="7">
    <source>
        <dbReference type="ARBA" id="ARBA00022884"/>
    </source>
</evidence>
<dbReference type="InterPro" id="IPR038321">
    <property type="entry name" value="TmcA_C_sf"/>
</dbReference>
<dbReference type="EMBL" id="VTPY01000009">
    <property type="protein sequence ID" value="KAA0009850.1"/>
    <property type="molecule type" value="Genomic_DNA"/>
</dbReference>
<keyword evidence="5 9" id="KW-0547">Nucleotide-binding</keyword>
<keyword evidence="8 9" id="KW-0012">Acyltransferase</keyword>
<dbReference type="SUPFAM" id="SSF55729">
    <property type="entry name" value="Acyl-CoA N-acyltransferases (Nat)"/>
    <property type="match status" value="1"/>
</dbReference>
<evidence type="ECO:0000256" key="2">
    <source>
        <dbReference type="ARBA" id="ARBA00022555"/>
    </source>
</evidence>
<dbReference type="GO" id="GO:0000049">
    <property type="term" value="F:tRNA binding"/>
    <property type="evidence" value="ECO:0007669"/>
    <property type="project" value="UniProtKB-UniRule"/>
</dbReference>
<dbReference type="InterPro" id="IPR007807">
    <property type="entry name" value="TcmA/NAT10_helicase"/>
</dbReference>
<dbReference type="GO" id="GO:0002101">
    <property type="term" value="P:tRNA wobble cytosine modification"/>
    <property type="evidence" value="ECO:0007669"/>
    <property type="project" value="UniProtKB-UniRule"/>
</dbReference>
<comment type="function">
    <text evidence="9">Catalyzes the formation of N(4)-acetylcytidine (ac(4)C) at the wobble position of tRNA(Met), by using acetyl-CoA as an acetyl donor and ATP (or GTP).</text>
</comment>
<evidence type="ECO:0000259" key="10">
    <source>
        <dbReference type="PROSITE" id="PS51186"/>
    </source>
</evidence>
<evidence type="ECO:0000256" key="6">
    <source>
        <dbReference type="ARBA" id="ARBA00022840"/>
    </source>
</evidence>
<dbReference type="InterPro" id="IPR000182">
    <property type="entry name" value="GNAT_dom"/>
</dbReference>
<dbReference type="GO" id="GO:1990883">
    <property type="term" value="F:18S rRNA cytidine N-acetyltransferase activity"/>
    <property type="evidence" value="ECO:0007669"/>
    <property type="project" value="TreeGrafter"/>
</dbReference>
<dbReference type="InterPro" id="IPR013562">
    <property type="entry name" value="TmcA/NAT10_N"/>
</dbReference>
<dbReference type="Gene3D" id="1.20.120.890">
    <property type="entry name" value="tRNA(Met) cytidine acetyltransferase, tail domain"/>
    <property type="match status" value="1"/>
</dbReference>